<accession>A0A3N4HTV7</accession>
<feature type="region of interest" description="Disordered" evidence="1">
    <location>
        <begin position="95"/>
        <end position="117"/>
    </location>
</feature>
<gene>
    <name evidence="2" type="ORF">BJ508DRAFT_314098</name>
</gene>
<organism evidence="2 3">
    <name type="scientific">Ascobolus immersus RN42</name>
    <dbReference type="NCBI Taxonomy" id="1160509"/>
    <lineage>
        <taxon>Eukaryota</taxon>
        <taxon>Fungi</taxon>
        <taxon>Dikarya</taxon>
        <taxon>Ascomycota</taxon>
        <taxon>Pezizomycotina</taxon>
        <taxon>Pezizomycetes</taxon>
        <taxon>Pezizales</taxon>
        <taxon>Ascobolaceae</taxon>
        <taxon>Ascobolus</taxon>
    </lineage>
</organism>
<protein>
    <submittedName>
        <fullName evidence="2">Uncharacterized protein</fullName>
    </submittedName>
</protein>
<evidence type="ECO:0000256" key="1">
    <source>
        <dbReference type="SAM" id="MobiDB-lite"/>
    </source>
</evidence>
<reference evidence="2 3" key="1">
    <citation type="journal article" date="2018" name="Nat. Ecol. Evol.">
        <title>Pezizomycetes genomes reveal the molecular basis of ectomycorrhizal truffle lifestyle.</title>
        <authorList>
            <person name="Murat C."/>
            <person name="Payen T."/>
            <person name="Noel B."/>
            <person name="Kuo A."/>
            <person name="Morin E."/>
            <person name="Chen J."/>
            <person name="Kohler A."/>
            <person name="Krizsan K."/>
            <person name="Balestrini R."/>
            <person name="Da Silva C."/>
            <person name="Montanini B."/>
            <person name="Hainaut M."/>
            <person name="Levati E."/>
            <person name="Barry K.W."/>
            <person name="Belfiori B."/>
            <person name="Cichocki N."/>
            <person name="Clum A."/>
            <person name="Dockter R.B."/>
            <person name="Fauchery L."/>
            <person name="Guy J."/>
            <person name="Iotti M."/>
            <person name="Le Tacon F."/>
            <person name="Lindquist E.A."/>
            <person name="Lipzen A."/>
            <person name="Malagnac F."/>
            <person name="Mello A."/>
            <person name="Molinier V."/>
            <person name="Miyauchi S."/>
            <person name="Poulain J."/>
            <person name="Riccioni C."/>
            <person name="Rubini A."/>
            <person name="Sitrit Y."/>
            <person name="Splivallo R."/>
            <person name="Traeger S."/>
            <person name="Wang M."/>
            <person name="Zifcakova L."/>
            <person name="Wipf D."/>
            <person name="Zambonelli A."/>
            <person name="Paolocci F."/>
            <person name="Nowrousian M."/>
            <person name="Ottonello S."/>
            <person name="Baldrian P."/>
            <person name="Spatafora J.W."/>
            <person name="Henrissat B."/>
            <person name="Nagy L.G."/>
            <person name="Aury J.M."/>
            <person name="Wincker P."/>
            <person name="Grigoriev I.V."/>
            <person name="Bonfante P."/>
            <person name="Martin F.M."/>
        </authorList>
    </citation>
    <scope>NUCLEOTIDE SEQUENCE [LARGE SCALE GENOMIC DNA]</scope>
    <source>
        <strain evidence="2 3">RN42</strain>
    </source>
</reference>
<dbReference type="AlphaFoldDB" id="A0A3N4HTV7"/>
<dbReference type="EMBL" id="ML119833">
    <property type="protein sequence ID" value="RPA73104.1"/>
    <property type="molecule type" value="Genomic_DNA"/>
</dbReference>
<name>A0A3N4HTV7_ASCIM</name>
<keyword evidence="3" id="KW-1185">Reference proteome</keyword>
<proteinExistence type="predicted"/>
<evidence type="ECO:0000313" key="2">
    <source>
        <dbReference type="EMBL" id="RPA73104.1"/>
    </source>
</evidence>
<sequence length="245" mass="28465">MSMKSLSGSEETYRSEVLSQRTLGIPVCISFHSQTCHYTISDEDFRVLVNEARIHSAFARQFPIITSADEARNNGRPWARQCKPSNYSVITQQCRRRNESRPATKAPNVFKNSNGYVPHDPEKAGELNIRNVHNAGSKEEYNFIRRAAERTIKRRLKVRDFETVQPTTGSELHIKSWIWDCCPRPKCWGIRRDRYRVFERGYWAYPPYLQRIDSGGRFTCCCGFTIPKSESYRCPVGMHRTTRST</sequence>
<evidence type="ECO:0000313" key="3">
    <source>
        <dbReference type="Proteomes" id="UP000275078"/>
    </source>
</evidence>
<dbReference type="Proteomes" id="UP000275078">
    <property type="component" value="Unassembled WGS sequence"/>
</dbReference>